<dbReference type="PROSITE" id="PS50109">
    <property type="entry name" value="HIS_KIN"/>
    <property type="match status" value="1"/>
</dbReference>
<dbReference type="InterPro" id="IPR005467">
    <property type="entry name" value="His_kinase_dom"/>
</dbReference>
<feature type="transmembrane region" description="Helical" evidence="6">
    <location>
        <begin position="406"/>
        <end position="427"/>
    </location>
</feature>
<dbReference type="InterPro" id="IPR011990">
    <property type="entry name" value="TPR-like_helical_dom_sf"/>
</dbReference>
<dbReference type="Gene3D" id="3.30.565.10">
    <property type="entry name" value="Histidine kinase-like ATPase, C-terminal domain"/>
    <property type="match status" value="1"/>
</dbReference>
<dbReference type="CDD" id="cd00082">
    <property type="entry name" value="HisKA"/>
    <property type="match status" value="1"/>
</dbReference>
<keyword evidence="4" id="KW-0802">TPR repeat</keyword>
<feature type="domain" description="Histidine kinase" evidence="7">
    <location>
        <begin position="487"/>
        <end position="726"/>
    </location>
</feature>
<evidence type="ECO:0000256" key="1">
    <source>
        <dbReference type="ARBA" id="ARBA00000085"/>
    </source>
</evidence>
<evidence type="ECO:0000256" key="3">
    <source>
        <dbReference type="ARBA" id="ARBA00022553"/>
    </source>
</evidence>
<reference evidence="8 9" key="1">
    <citation type="submission" date="2019-06" db="EMBL/GenBank/DDBJ databases">
        <authorList>
            <person name="Srinivasan S."/>
        </authorList>
    </citation>
    <scope>NUCLEOTIDE SEQUENCE [LARGE SCALE GENOMIC DNA]</scope>
    <source>
        <strain evidence="8 9">17J68-5</strain>
    </source>
</reference>
<accession>A0A5B7ZWN7</accession>
<evidence type="ECO:0000313" key="8">
    <source>
        <dbReference type="EMBL" id="QDA58923.1"/>
    </source>
</evidence>
<dbReference type="RefSeq" id="WP_139513998.1">
    <property type="nucleotide sequence ID" value="NZ_CP040896.1"/>
</dbReference>
<dbReference type="Proteomes" id="UP000305398">
    <property type="component" value="Chromosome"/>
</dbReference>
<name>A0A5B7ZWN7_9BACT</name>
<dbReference type="InterPro" id="IPR004358">
    <property type="entry name" value="Sig_transdc_His_kin-like_C"/>
</dbReference>
<sequence length="740" mass="82714">MADNQYLDYSAARRMKRFVLCSLLAYSAPVAAWYRVPSRRWAACWAWVGLLAIGTSVPAQAQSPYTATLQRALRQAPADTSRVLLLADISTTFRYSLPDSALWYAQRGLRLARRIKYPKGQGRCLARIGYVLAEKGNLPLGLRTELRALQLNQNSHDRLGEARTLLLIGLSYSNSTDYMQALRYFHRAKKLYDAQVSVNEQDTQLLIAEKGVLLHNIGASYTMRNQLDSARYFEQKALQLIRGHAGLAQTSSGNPLPLVLRGLGLIYARANRDDLALRYYRRSVAAALPDNNLRATCRTYNALAELFWKRHQLDSCRYYAHQTLAIGRAKSWMVEVLGASTLLAQVFEASGKADSTLAYVQLMQTAKDSLYSPRRMRELTAVSIAEQQQRLKVEAEGERFRRRVRLYALLSGLGVLLLLALGLWLTVRRKQRTNRHLQTLNRRVNQQKKTLTKQRDDLSKALAEVTTMQTQLIQSAKMASLGELAAGIAHEIQNPLNFVTNFAEVSREMLDDLKADVVADRKEEALSAADDLSQTLQKIKHHGHRAASIVKGMLGHSRASSGVREPTDLNTLAEECLRLAYEGRRAKDKGFHAACVPDLDPALGLVTVVPQDLGRVLLNLLTNAFYAVSEKSRRHPQGYQPEVKICTRRQSKQVEIVVRDNGLGIPEAVRAKIFQPFFTTKPTGEGTGLGLSLSYDIITKGHGGTITVESREGEYTEFAILLPNEPESHSATPLVDKVYD</sequence>
<keyword evidence="6" id="KW-0812">Transmembrane</keyword>
<evidence type="ECO:0000256" key="5">
    <source>
        <dbReference type="SAM" id="Coils"/>
    </source>
</evidence>
<dbReference type="InterPro" id="IPR003661">
    <property type="entry name" value="HisK_dim/P_dom"/>
</dbReference>
<dbReference type="InterPro" id="IPR036097">
    <property type="entry name" value="HisK_dim/P_sf"/>
</dbReference>
<evidence type="ECO:0000259" key="7">
    <source>
        <dbReference type="PROSITE" id="PS50109"/>
    </source>
</evidence>
<feature type="coiled-coil region" evidence="5">
    <location>
        <begin position="430"/>
        <end position="461"/>
    </location>
</feature>
<feature type="repeat" description="TPR" evidence="4">
    <location>
        <begin position="162"/>
        <end position="195"/>
    </location>
</feature>
<dbReference type="SMART" id="SM00028">
    <property type="entry name" value="TPR"/>
    <property type="match status" value="5"/>
</dbReference>
<dbReference type="Gene3D" id="1.25.40.10">
    <property type="entry name" value="Tetratricopeptide repeat domain"/>
    <property type="match status" value="2"/>
</dbReference>
<evidence type="ECO:0000313" key="9">
    <source>
        <dbReference type="Proteomes" id="UP000305398"/>
    </source>
</evidence>
<keyword evidence="3" id="KW-0597">Phosphoprotein</keyword>
<dbReference type="PANTHER" id="PTHR43065">
    <property type="entry name" value="SENSOR HISTIDINE KINASE"/>
    <property type="match status" value="1"/>
</dbReference>
<dbReference type="SUPFAM" id="SSF48452">
    <property type="entry name" value="TPR-like"/>
    <property type="match status" value="2"/>
</dbReference>
<comment type="catalytic activity">
    <reaction evidence="1">
        <text>ATP + protein L-histidine = ADP + protein N-phospho-L-histidine.</text>
        <dbReference type="EC" id="2.7.13.3"/>
    </reaction>
</comment>
<dbReference type="Pfam" id="PF02518">
    <property type="entry name" value="HATPase_c"/>
    <property type="match status" value="1"/>
</dbReference>
<dbReference type="OrthoDB" id="9806995at2"/>
<organism evidence="8 9">
    <name type="scientific">Hymenobacter jejuensis</name>
    <dbReference type="NCBI Taxonomy" id="2502781"/>
    <lineage>
        <taxon>Bacteria</taxon>
        <taxon>Pseudomonadati</taxon>
        <taxon>Bacteroidota</taxon>
        <taxon>Cytophagia</taxon>
        <taxon>Cytophagales</taxon>
        <taxon>Hymenobacteraceae</taxon>
        <taxon>Hymenobacter</taxon>
    </lineage>
</organism>
<evidence type="ECO:0000256" key="6">
    <source>
        <dbReference type="SAM" id="Phobius"/>
    </source>
</evidence>
<protein>
    <recommendedName>
        <fullName evidence="2">histidine kinase</fullName>
        <ecNumber evidence="2">2.7.13.3</ecNumber>
    </recommendedName>
</protein>
<dbReference type="InterPro" id="IPR036890">
    <property type="entry name" value="HATPase_C_sf"/>
</dbReference>
<gene>
    <name evidence="8" type="ORF">FHG12_01865</name>
</gene>
<dbReference type="EMBL" id="CP040896">
    <property type="protein sequence ID" value="QDA58923.1"/>
    <property type="molecule type" value="Genomic_DNA"/>
</dbReference>
<keyword evidence="9" id="KW-1185">Reference proteome</keyword>
<dbReference type="EC" id="2.7.13.3" evidence="2"/>
<dbReference type="Pfam" id="PF00512">
    <property type="entry name" value="HisKA"/>
    <property type="match status" value="1"/>
</dbReference>
<dbReference type="PRINTS" id="PR00344">
    <property type="entry name" value="BCTRLSENSOR"/>
</dbReference>
<evidence type="ECO:0000256" key="2">
    <source>
        <dbReference type="ARBA" id="ARBA00012438"/>
    </source>
</evidence>
<dbReference type="AlphaFoldDB" id="A0A5B7ZWN7"/>
<dbReference type="InterPro" id="IPR019734">
    <property type="entry name" value="TPR_rpt"/>
</dbReference>
<evidence type="ECO:0000256" key="4">
    <source>
        <dbReference type="PROSITE-ProRule" id="PRU00339"/>
    </source>
</evidence>
<keyword evidence="6" id="KW-0472">Membrane</keyword>
<dbReference type="PANTHER" id="PTHR43065:SF42">
    <property type="entry name" value="TWO-COMPONENT SENSOR PPRA"/>
    <property type="match status" value="1"/>
</dbReference>
<proteinExistence type="predicted"/>
<dbReference type="KEGG" id="hyj:FHG12_01865"/>
<dbReference type="SUPFAM" id="SSF47384">
    <property type="entry name" value="Homodimeric domain of signal transducing histidine kinase"/>
    <property type="match status" value="1"/>
</dbReference>
<dbReference type="PROSITE" id="PS50005">
    <property type="entry name" value="TPR"/>
    <property type="match status" value="1"/>
</dbReference>
<dbReference type="InterPro" id="IPR003594">
    <property type="entry name" value="HATPase_dom"/>
</dbReference>
<keyword evidence="5" id="KW-0175">Coiled coil</keyword>
<dbReference type="GO" id="GO:0000155">
    <property type="term" value="F:phosphorelay sensor kinase activity"/>
    <property type="evidence" value="ECO:0007669"/>
    <property type="project" value="InterPro"/>
</dbReference>
<dbReference type="SMART" id="SM00388">
    <property type="entry name" value="HisKA"/>
    <property type="match status" value="1"/>
</dbReference>
<keyword evidence="6" id="KW-1133">Transmembrane helix</keyword>
<dbReference type="Gene3D" id="1.10.287.130">
    <property type="match status" value="1"/>
</dbReference>
<dbReference type="SMART" id="SM00387">
    <property type="entry name" value="HATPase_c"/>
    <property type="match status" value="1"/>
</dbReference>
<dbReference type="SUPFAM" id="SSF55874">
    <property type="entry name" value="ATPase domain of HSP90 chaperone/DNA topoisomerase II/histidine kinase"/>
    <property type="match status" value="1"/>
</dbReference>